<name>A0A1G2B746_9BACT</name>
<proteinExistence type="predicted"/>
<dbReference type="Proteomes" id="UP000176952">
    <property type="component" value="Unassembled WGS sequence"/>
</dbReference>
<dbReference type="AlphaFoldDB" id="A0A1G2B746"/>
<dbReference type="Pfam" id="PF07963">
    <property type="entry name" value="N_methyl"/>
    <property type="match status" value="1"/>
</dbReference>
<dbReference type="EMBL" id="MHKD01000014">
    <property type="protein sequence ID" value="OGY84439.1"/>
    <property type="molecule type" value="Genomic_DNA"/>
</dbReference>
<evidence type="ECO:0000256" key="1">
    <source>
        <dbReference type="SAM" id="Phobius"/>
    </source>
</evidence>
<feature type="transmembrane region" description="Helical" evidence="1">
    <location>
        <begin position="12"/>
        <end position="33"/>
    </location>
</feature>
<evidence type="ECO:0008006" key="4">
    <source>
        <dbReference type="Google" id="ProtNLM"/>
    </source>
</evidence>
<dbReference type="NCBIfam" id="TIGR02532">
    <property type="entry name" value="IV_pilin_GFxxxE"/>
    <property type="match status" value="1"/>
</dbReference>
<keyword evidence="1" id="KW-1133">Transmembrane helix</keyword>
<protein>
    <recommendedName>
        <fullName evidence="4">General secretion pathway GspH domain-containing protein</fullName>
    </recommendedName>
</protein>
<dbReference type="SUPFAM" id="SSF54523">
    <property type="entry name" value="Pili subunits"/>
    <property type="match status" value="1"/>
</dbReference>
<gene>
    <name evidence="2" type="ORF">A3F54_00680</name>
</gene>
<comment type="caution">
    <text evidence="2">The sequence shown here is derived from an EMBL/GenBank/DDBJ whole genome shotgun (WGS) entry which is preliminary data.</text>
</comment>
<dbReference type="InterPro" id="IPR012902">
    <property type="entry name" value="N_methyl_site"/>
</dbReference>
<accession>A0A1G2B746</accession>
<sequence length="191" mass="20831">MNSHRQTTKNGFTLVEILVSMSIFVILVALVFANYRYGNSAQNLEQAPRELQAKLRFVQNLALTGKDYDGTTVPPAYGIHFSYPGGSEFITFADTNDDKLYIQGTDTVLETITMPNKVTMTSCEEPPVQTCDTQQSCQCDIIFTAGDASIFIKQQPAADANAKVTFESGVTGKQKTVVVNAQSGIIELGNE</sequence>
<evidence type="ECO:0000313" key="2">
    <source>
        <dbReference type="EMBL" id="OGY84439.1"/>
    </source>
</evidence>
<reference evidence="2 3" key="1">
    <citation type="journal article" date="2016" name="Nat. Commun.">
        <title>Thousands of microbial genomes shed light on interconnected biogeochemical processes in an aquifer system.</title>
        <authorList>
            <person name="Anantharaman K."/>
            <person name="Brown C.T."/>
            <person name="Hug L.A."/>
            <person name="Sharon I."/>
            <person name="Castelle C.J."/>
            <person name="Probst A.J."/>
            <person name="Thomas B.C."/>
            <person name="Singh A."/>
            <person name="Wilkins M.J."/>
            <person name="Karaoz U."/>
            <person name="Brodie E.L."/>
            <person name="Williams K.H."/>
            <person name="Hubbard S.S."/>
            <person name="Banfield J.F."/>
        </authorList>
    </citation>
    <scope>NUCLEOTIDE SEQUENCE [LARGE SCALE GENOMIC DNA]</scope>
</reference>
<keyword evidence="1" id="KW-0812">Transmembrane</keyword>
<dbReference type="STRING" id="1798542.A3F54_00680"/>
<organism evidence="2 3">
    <name type="scientific">Candidatus Kerfeldbacteria bacterium RIFCSPHIGHO2_12_FULL_48_17</name>
    <dbReference type="NCBI Taxonomy" id="1798542"/>
    <lineage>
        <taxon>Bacteria</taxon>
        <taxon>Candidatus Kerfeldiibacteriota</taxon>
    </lineage>
</organism>
<evidence type="ECO:0000313" key="3">
    <source>
        <dbReference type="Proteomes" id="UP000176952"/>
    </source>
</evidence>
<keyword evidence="1" id="KW-0472">Membrane</keyword>
<dbReference type="InterPro" id="IPR045584">
    <property type="entry name" value="Pilin-like"/>
</dbReference>